<feature type="non-terminal residue" evidence="1">
    <location>
        <position position="95"/>
    </location>
</feature>
<dbReference type="AlphaFoldDB" id="A0AAD8EI68"/>
<gene>
    <name evidence="1" type="ORF">L9F63_002244</name>
</gene>
<comment type="caution">
    <text evidence="1">The sequence shown here is derived from an EMBL/GenBank/DDBJ whole genome shotgun (WGS) entry which is preliminary data.</text>
</comment>
<dbReference type="EMBL" id="JASPKZ010003881">
    <property type="protein sequence ID" value="KAJ9591238.1"/>
    <property type="molecule type" value="Genomic_DNA"/>
</dbReference>
<accession>A0AAD8EI68</accession>
<sequence>FFKENFFTVYYVYLHNYEKYTMTFSEECIYACIPQIKPYTTSASHDITPILLFFQLNSLQQGFKIFDLEFRQSELWLTNMTMFEIAISWKHESYE</sequence>
<proteinExistence type="predicted"/>
<reference evidence="1" key="2">
    <citation type="submission" date="2023-05" db="EMBL/GenBank/DDBJ databases">
        <authorList>
            <person name="Fouks B."/>
        </authorList>
    </citation>
    <scope>NUCLEOTIDE SEQUENCE</scope>
    <source>
        <strain evidence="1">Stay&amp;Tobe</strain>
        <tissue evidence="1">Testes</tissue>
    </source>
</reference>
<evidence type="ECO:0000313" key="2">
    <source>
        <dbReference type="Proteomes" id="UP001233999"/>
    </source>
</evidence>
<reference evidence="1" key="1">
    <citation type="journal article" date="2023" name="IScience">
        <title>Live-bearing cockroach genome reveals convergent evolutionary mechanisms linked to viviparity in insects and beyond.</title>
        <authorList>
            <person name="Fouks B."/>
            <person name="Harrison M.C."/>
            <person name="Mikhailova A.A."/>
            <person name="Marchal E."/>
            <person name="English S."/>
            <person name="Carruthers M."/>
            <person name="Jennings E.C."/>
            <person name="Chiamaka E.L."/>
            <person name="Frigard R.A."/>
            <person name="Pippel M."/>
            <person name="Attardo G.M."/>
            <person name="Benoit J.B."/>
            <person name="Bornberg-Bauer E."/>
            <person name="Tobe S.S."/>
        </authorList>
    </citation>
    <scope>NUCLEOTIDE SEQUENCE</scope>
    <source>
        <strain evidence="1">Stay&amp;Tobe</strain>
    </source>
</reference>
<keyword evidence="2" id="KW-1185">Reference proteome</keyword>
<feature type="non-terminal residue" evidence="1">
    <location>
        <position position="1"/>
    </location>
</feature>
<protein>
    <submittedName>
        <fullName evidence="1">Uncharacterized protein</fullName>
    </submittedName>
</protein>
<organism evidence="1 2">
    <name type="scientific">Diploptera punctata</name>
    <name type="common">Pacific beetle cockroach</name>
    <dbReference type="NCBI Taxonomy" id="6984"/>
    <lineage>
        <taxon>Eukaryota</taxon>
        <taxon>Metazoa</taxon>
        <taxon>Ecdysozoa</taxon>
        <taxon>Arthropoda</taxon>
        <taxon>Hexapoda</taxon>
        <taxon>Insecta</taxon>
        <taxon>Pterygota</taxon>
        <taxon>Neoptera</taxon>
        <taxon>Polyneoptera</taxon>
        <taxon>Dictyoptera</taxon>
        <taxon>Blattodea</taxon>
        <taxon>Blaberoidea</taxon>
        <taxon>Blaberidae</taxon>
        <taxon>Diplopterinae</taxon>
        <taxon>Diploptera</taxon>
    </lineage>
</organism>
<evidence type="ECO:0000313" key="1">
    <source>
        <dbReference type="EMBL" id="KAJ9591238.1"/>
    </source>
</evidence>
<dbReference type="Proteomes" id="UP001233999">
    <property type="component" value="Unassembled WGS sequence"/>
</dbReference>
<name>A0AAD8EI68_DIPPU</name>